<dbReference type="InterPro" id="IPR036388">
    <property type="entry name" value="WH-like_DNA-bd_sf"/>
</dbReference>
<comment type="caution">
    <text evidence="6">The sequence shown here is derived from an EMBL/GenBank/DDBJ whole genome shotgun (WGS) entry which is preliminary data.</text>
</comment>
<dbReference type="Gene3D" id="3.40.190.290">
    <property type="match status" value="2"/>
</dbReference>
<dbReference type="SUPFAM" id="SSF53850">
    <property type="entry name" value="Periplasmic binding protein-like II"/>
    <property type="match status" value="1"/>
</dbReference>
<dbReference type="OrthoDB" id="9813056at2"/>
<dbReference type="PROSITE" id="PS50931">
    <property type="entry name" value="HTH_LYSR"/>
    <property type="match status" value="1"/>
</dbReference>
<proteinExistence type="inferred from homology"/>
<dbReference type="InterPro" id="IPR005119">
    <property type="entry name" value="LysR_subst-bd"/>
</dbReference>
<sequence>MRMRDTNRLAEIETLLSVIAEGSFSAAARMRGMTPSAVSKMMARLEERLGVTLLKRSTRKVRVTEEGARFARQGQAILEALDAAEHEASCGRVAGTVRIATSAAYANHILAPILGGLLHAHPEIRIDLVIGDNVSDLYDQPIDLAVRAGPLEDSNLMARHLGRSEIVEVMAPPRGDDPPPSLRIGFSYVRRDMTWRGGAPRLQVNDGATIAALVAAGAGVARVGRFTIARELAAGTVVPCDPHAEPVFEDFHLLYVGRARTLPRRVQAVLDYLAGHGRVDRAGAGSNIVG</sequence>
<dbReference type="Gene3D" id="1.10.10.10">
    <property type="entry name" value="Winged helix-like DNA-binding domain superfamily/Winged helix DNA-binding domain"/>
    <property type="match status" value="1"/>
</dbReference>
<organism evidence="6 7">
    <name type="scientific">Paracoccus alkanivorans</name>
    <dbReference type="NCBI Taxonomy" id="2116655"/>
    <lineage>
        <taxon>Bacteria</taxon>
        <taxon>Pseudomonadati</taxon>
        <taxon>Pseudomonadota</taxon>
        <taxon>Alphaproteobacteria</taxon>
        <taxon>Rhodobacterales</taxon>
        <taxon>Paracoccaceae</taxon>
        <taxon>Paracoccus</taxon>
    </lineage>
</organism>
<dbReference type="InterPro" id="IPR000847">
    <property type="entry name" value="LysR_HTH_N"/>
</dbReference>
<comment type="similarity">
    <text evidence="1">Belongs to the LysR transcriptional regulatory family.</text>
</comment>
<dbReference type="GO" id="GO:0043565">
    <property type="term" value="F:sequence-specific DNA binding"/>
    <property type="evidence" value="ECO:0007669"/>
    <property type="project" value="TreeGrafter"/>
</dbReference>
<gene>
    <name evidence="6" type="ORF">C9E81_03980</name>
</gene>
<evidence type="ECO:0000256" key="3">
    <source>
        <dbReference type="ARBA" id="ARBA00023125"/>
    </source>
</evidence>
<evidence type="ECO:0000259" key="5">
    <source>
        <dbReference type="PROSITE" id="PS50931"/>
    </source>
</evidence>
<dbReference type="GO" id="GO:0003700">
    <property type="term" value="F:DNA-binding transcription factor activity"/>
    <property type="evidence" value="ECO:0007669"/>
    <property type="project" value="InterPro"/>
</dbReference>
<dbReference type="InterPro" id="IPR036390">
    <property type="entry name" value="WH_DNA-bd_sf"/>
</dbReference>
<dbReference type="Pfam" id="PF03466">
    <property type="entry name" value="LysR_substrate"/>
    <property type="match status" value="2"/>
</dbReference>
<evidence type="ECO:0000256" key="2">
    <source>
        <dbReference type="ARBA" id="ARBA00023015"/>
    </source>
</evidence>
<dbReference type="AlphaFoldDB" id="A0A3M0MJF4"/>
<dbReference type="FunFam" id="1.10.10.10:FF:000001">
    <property type="entry name" value="LysR family transcriptional regulator"/>
    <property type="match status" value="1"/>
</dbReference>
<accession>A0A3M0MJF4</accession>
<dbReference type="Proteomes" id="UP000273516">
    <property type="component" value="Unassembled WGS sequence"/>
</dbReference>
<protein>
    <submittedName>
        <fullName evidence="6">LysR family transcriptional regulator</fullName>
    </submittedName>
</protein>
<feature type="domain" description="HTH lysR-type" evidence="5">
    <location>
        <begin position="7"/>
        <end position="64"/>
    </location>
</feature>
<keyword evidence="4" id="KW-0804">Transcription</keyword>
<evidence type="ECO:0000313" key="6">
    <source>
        <dbReference type="EMBL" id="RMC37896.1"/>
    </source>
</evidence>
<dbReference type="Pfam" id="PF00126">
    <property type="entry name" value="HTH_1"/>
    <property type="match status" value="1"/>
</dbReference>
<keyword evidence="2" id="KW-0805">Transcription regulation</keyword>
<dbReference type="SUPFAM" id="SSF46785">
    <property type="entry name" value="Winged helix' DNA-binding domain"/>
    <property type="match status" value="1"/>
</dbReference>
<keyword evidence="3" id="KW-0238">DNA-binding</keyword>
<dbReference type="GO" id="GO:0006351">
    <property type="term" value="P:DNA-templated transcription"/>
    <property type="evidence" value="ECO:0007669"/>
    <property type="project" value="TreeGrafter"/>
</dbReference>
<dbReference type="PANTHER" id="PTHR30537">
    <property type="entry name" value="HTH-TYPE TRANSCRIPTIONAL REGULATOR"/>
    <property type="match status" value="1"/>
</dbReference>
<dbReference type="PANTHER" id="PTHR30537:SF5">
    <property type="entry name" value="HTH-TYPE TRANSCRIPTIONAL ACTIVATOR TTDR-RELATED"/>
    <property type="match status" value="1"/>
</dbReference>
<keyword evidence="7" id="KW-1185">Reference proteome</keyword>
<dbReference type="EMBL" id="QOKZ01000001">
    <property type="protein sequence ID" value="RMC37896.1"/>
    <property type="molecule type" value="Genomic_DNA"/>
</dbReference>
<evidence type="ECO:0000313" key="7">
    <source>
        <dbReference type="Proteomes" id="UP000273516"/>
    </source>
</evidence>
<name>A0A3M0MJF4_9RHOB</name>
<dbReference type="InterPro" id="IPR058163">
    <property type="entry name" value="LysR-type_TF_proteobact-type"/>
</dbReference>
<evidence type="ECO:0000256" key="1">
    <source>
        <dbReference type="ARBA" id="ARBA00009437"/>
    </source>
</evidence>
<evidence type="ECO:0000256" key="4">
    <source>
        <dbReference type="ARBA" id="ARBA00023163"/>
    </source>
</evidence>
<reference evidence="6 7" key="1">
    <citation type="submission" date="2018-07" db="EMBL/GenBank/DDBJ databases">
        <authorList>
            <person name="Zhang Y."/>
            <person name="Wang L."/>
            <person name="Ma S."/>
        </authorList>
    </citation>
    <scope>NUCLEOTIDE SEQUENCE [LARGE SCALE GENOMIC DNA]</scope>
    <source>
        <strain evidence="6 7">4-2</strain>
    </source>
</reference>